<dbReference type="InterPro" id="IPR057948">
    <property type="entry name" value="TPR_TRIP12_N"/>
</dbReference>
<dbReference type="GO" id="GO:0043161">
    <property type="term" value="P:proteasome-mediated ubiquitin-dependent protein catabolic process"/>
    <property type="evidence" value="ECO:0007669"/>
    <property type="project" value="TreeGrafter"/>
</dbReference>
<dbReference type="EC" id="2.3.2.26" evidence="3"/>
<evidence type="ECO:0000256" key="5">
    <source>
        <dbReference type="ARBA" id="ARBA00022786"/>
    </source>
</evidence>
<dbReference type="EMBL" id="RSCD01000009">
    <property type="protein sequence ID" value="RSH91053.1"/>
    <property type="molecule type" value="Genomic_DNA"/>
</dbReference>
<dbReference type="InterPro" id="IPR000569">
    <property type="entry name" value="HECT_dom"/>
</dbReference>
<dbReference type="CDD" id="cd00078">
    <property type="entry name" value="HECTc"/>
    <property type="match status" value="1"/>
</dbReference>
<keyword evidence="10" id="KW-1185">Reference proteome</keyword>
<accession>A0A427YJ09</accession>
<evidence type="ECO:0000256" key="3">
    <source>
        <dbReference type="ARBA" id="ARBA00012485"/>
    </source>
</evidence>
<feature type="region of interest" description="Disordered" evidence="7">
    <location>
        <begin position="1"/>
        <end position="306"/>
    </location>
</feature>
<proteinExistence type="inferred from homology"/>
<name>A0A427YJ09_9TREE</name>
<feature type="region of interest" description="Disordered" evidence="7">
    <location>
        <begin position="1273"/>
        <end position="1344"/>
    </location>
</feature>
<protein>
    <recommendedName>
        <fullName evidence="3">HECT-type E3 ubiquitin transferase</fullName>
        <ecNumber evidence="3">2.3.2.26</ecNumber>
    </recommendedName>
</protein>
<feature type="compositionally biased region" description="Low complexity" evidence="7">
    <location>
        <begin position="29"/>
        <end position="45"/>
    </location>
</feature>
<comment type="similarity">
    <text evidence="2">Belongs to the UPL family. K-HECT subfamily.</text>
</comment>
<evidence type="ECO:0000313" key="10">
    <source>
        <dbReference type="Proteomes" id="UP000279259"/>
    </source>
</evidence>
<feature type="compositionally biased region" description="Basic and acidic residues" evidence="7">
    <location>
        <begin position="1"/>
        <end position="11"/>
    </location>
</feature>
<dbReference type="GO" id="GO:0000209">
    <property type="term" value="P:protein polyubiquitination"/>
    <property type="evidence" value="ECO:0007669"/>
    <property type="project" value="TreeGrafter"/>
</dbReference>
<comment type="caution">
    <text evidence="9">The sequence shown here is derived from an EMBL/GenBank/DDBJ whole genome shotgun (WGS) entry which is preliminary data.</text>
</comment>
<dbReference type="GO" id="GO:0016607">
    <property type="term" value="C:nuclear speck"/>
    <property type="evidence" value="ECO:0007669"/>
    <property type="project" value="TreeGrafter"/>
</dbReference>
<feature type="compositionally biased region" description="Low complexity" evidence="7">
    <location>
        <begin position="763"/>
        <end position="777"/>
    </location>
</feature>
<organism evidence="9 10">
    <name type="scientific">Saitozyma podzolica</name>
    <dbReference type="NCBI Taxonomy" id="1890683"/>
    <lineage>
        <taxon>Eukaryota</taxon>
        <taxon>Fungi</taxon>
        <taxon>Dikarya</taxon>
        <taxon>Basidiomycota</taxon>
        <taxon>Agaricomycotina</taxon>
        <taxon>Tremellomycetes</taxon>
        <taxon>Tremellales</taxon>
        <taxon>Trimorphomycetaceae</taxon>
        <taxon>Saitozyma</taxon>
    </lineage>
</organism>
<dbReference type="SUPFAM" id="SSF48371">
    <property type="entry name" value="ARM repeat"/>
    <property type="match status" value="1"/>
</dbReference>
<dbReference type="InterPro" id="IPR035983">
    <property type="entry name" value="Hect_E3_ubiquitin_ligase"/>
</dbReference>
<evidence type="ECO:0000256" key="1">
    <source>
        <dbReference type="ARBA" id="ARBA00000885"/>
    </source>
</evidence>
<dbReference type="Pfam" id="PF00632">
    <property type="entry name" value="HECT"/>
    <property type="match status" value="1"/>
</dbReference>
<dbReference type="Gene3D" id="1.25.10.10">
    <property type="entry name" value="Leucine-rich Repeat Variant"/>
    <property type="match status" value="1"/>
</dbReference>
<comment type="catalytic activity">
    <reaction evidence="1">
        <text>S-ubiquitinyl-[E2 ubiquitin-conjugating enzyme]-L-cysteine + [acceptor protein]-L-lysine = [E2 ubiquitin-conjugating enzyme]-L-cysteine + N(6)-ubiquitinyl-[acceptor protein]-L-lysine.</text>
        <dbReference type="EC" id="2.3.2.26"/>
    </reaction>
</comment>
<sequence length="2037" mass="217728">MSGSEQRHLDHNLSTASVHIAQATHVSKPSDPSTTTDPTNTSASSRSPRQAKSKQKLLPTSSPAAVPGASADPAASTSTSISKSTSAPRRSARFSLSGPGGEVEASSGSSGKGKNEVNDDDTQIATTDRKGKKRAVPSDSPVTSDPPHPSSDSRQPKRPRKSSSALRYELRSKGEEDLDHSSPIQALLANSSSKGKSKAKSPVRPRKSGGKKMPKKTVPKPKRAGAGGVNDRTKKGDSAAKHIIDDHMDEDESHWVEEPSQPSGSRLKDEDEEHDENMEGSENEDDEDEENSGEDDGGVFGRGGLGDGSNPYGRLAQLAGGAGLPFDEATAAALFGGEFRAFGGLLSGLSNRFKRLKTDLRSKSAAKRLSALRECSELLLVSNEDTLGGAFSTTSFATEFIAILNNKPNIDGKSGEDEAPQEVDDMDEDAQLAAALALSAGGPMPAGLDDSDEMECQLVACRCLAHLMEALPGTGHTLVHLGAVPVLCSKLNEISYIELAEQTLSTMEKISAEYPSAIVREGGLGALLNYLPFFSTNVQRTAVTAAANCCRNISGEHYNMVKDVFPILRETLTQADQRLVEQATLAVVRTIESYRHSADHLEGLLDLPTVVAINALLMPSGGSPLLSPSTYTHLLKALTTSARGSAKVTIAFLEAGMTNTVYQILTGVLPPAHDEDEQGGSAGGQGVGGGVADMAVLQNLAHRPKDQVEEALALICELLPPTPKDGVFDPKVYTEKNLKRLKKGNRPERPSDRITRRSSRGDATSASSTGPSTPIGSNVPLPGDTATPTGISTSVRDAIVKAKREAESQTEDRLELLKSRPELIGRFIRAVTPVLVDVYAASVASRVRTKVLTGLVKAVAFAESEDLRLTLQSVPMASFLGTIISSKDNALFVMSALQLVELLVQKLPDVYQTSFHREGVVFEIEALANDELSTVKAANEAALAVKTEPEEPSTPVAGPSTTTLPPPPALIDDVKPTIPGTGTGMSAALSSFLLDVGAPPSTVTPRRSSPHTDPADANIIRARVLGAKKTFEVEGDHKSAATAVLDDVADLVKRLCSPEATEAELRDSLRTIASQFSNLGQALSSFELLKSGLVDGLLEFVDIDGAVSSSDRRLMLFETFSDTTLSSPSPLTMLVKRLHESLGRLENFEVETAFNGVADSSRPSSSTLGRTMRVRLQADEGQDVPKQVSNMSVTIQAIAPLQALHDYLRPRIADGNYMTGSSLSSMFASYGAYGGLPIPRGSGSSASRLLSALAGVTGESGILGGSGLGASAIASSAPEPSRINPPAASANNAAPSSDQSRPQPRRSARLSAHGVGEADAPLAPEEPAPLSSSAPEPSILPSMPMDMDFDEYSDEEYDAEVFEEDMEEELVRPAETVVNMSVAPDGSRVEAKTPEGTRVVTPNQAAAGNIPGPSGSGTVTPRTGSYAGAVKTAPSDWHLEFFINGQRLSLEDTIYGAVHRNQQPAASGTSTPAAGSLGVFSMPVTIKFRKVEGSEPAKAAYDAPSPASIASALPAALEPSAPTSKILRLLRVVHNLSVEGRELAPNSDTQLDENLFVNNKLTAKLTRQLEETMIIASNCLPDWAIELPNHFSFLFPFETRYSFLQSNSFGYGRLIAKYQAAQQQSRSSSSRRDDLGHLARIVRQKVRISRSQLLESAAKVLELYGTSSGILEVEYFDEIGTGLGPTLEFYSLASKEFARRALKLWRDEDESKPGAYVHATRGLYPAPASDSEPNADVAGSRLGWYKTLGMFVGRALLDSRIIDVNLNKVFLKLILGKPVKKSIATLKLVDMPLARSLERLQAYLYARKEIEALKLPASSRRNKLAGLTVGGAKLHDLSLDFTLPGYNIELKPGGAHIDVDDSNLEEYLERVLDMTLGSGVMKQAKAFQDGFSLIFSIQDMRIFSPEELGLLFGNAEEDWSRETLEHAIKADHGYNLDSRAVQNLVEVMSSYDNDKRRQFLQFITGAPKLPIGGFRGLNPPFTVVRKPHEAPFRADDYLPSVMTCAQYLKMPDYSTKEVLAAQLDRAMKDGGGSFHLS</sequence>
<dbReference type="InterPro" id="IPR011989">
    <property type="entry name" value="ARM-like"/>
</dbReference>
<dbReference type="PANTHER" id="PTHR45670:SF1">
    <property type="entry name" value="E3 UBIQUITIN-PROTEIN LIGASE HECTD1"/>
    <property type="match status" value="1"/>
</dbReference>
<dbReference type="InterPro" id="IPR016024">
    <property type="entry name" value="ARM-type_fold"/>
</dbReference>
<gene>
    <name evidence="9" type="primary">UFD4</name>
    <name evidence="9" type="ORF">EHS25_010229</name>
</gene>
<dbReference type="GO" id="GO:0061630">
    <property type="term" value="F:ubiquitin protein ligase activity"/>
    <property type="evidence" value="ECO:0007669"/>
    <property type="project" value="UniProtKB-EC"/>
</dbReference>
<dbReference type="PANTHER" id="PTHR45670">
    <property type="entry name" value="E3 UBIQUITIN-PROTEIN LIGASE TRIP12"/>
    <property type="match status" value="1"/>
</dbReference>
<keyword evidence="4" id="KW-0808">Transferase</keyword>
<feature type="compositionally biased region" description="Low complexity" evidence="7">
    <location>
        <begin position="1273"/>
        <end position="1302"/>
    </location>
</feature>
<feature type="compositionally biased region" description="Acidic residues" evidence="7">
    <location>
        <begin position="270"/>
        <end position="297"/>
    </location>
</feature>
<feature type="compositionally biased region" description="Basic and acidic residues" evidence="7">
    <location>
        <begin position="745"/>
        <end position="755"/>
    </location>
</feature>
<dbReference type="Proteomes" id="UP000279259">
    <property type="component" value="Unassembled WGS sequence"/>
</dbReference>
<evidence type="ECO:0000256" key="4">
    <source>
        <dbReference type="ARBA" id="ARBA00022679"/>
    </source>
</evidence>
<evidence type="ECO:0000259" key="8">
    <source>
        <dbReference type="PROSITE" id="PS50237"/>
    </source>
</evidence>
<feature type="compositionally biased region" description="Basic and acidic residues" evidence="7">
    <location>
        <begin position="231"/>
        <end position="246"/>
    </location>
</feature>
<feature type="compositionally biased region" description="Low complexity" evidence="7">
    <location>
        <begin position="59"/>
        <end position="87"/>
    </location>
</feature>
<dbReference type="Gene3D" id="3.90.1750.10">
    <property type="entry name" value="Hect, E3 ligase catalytic domains"/>
    <property type="match status" value="1"/>
</dbReference>
<feature type="region of interest" description="Disordered" evidence="7">
    <location>
        <begin position="946"/>
        <end position="968"/>
    </location>
</feature>
<feature type="active site" description="Glycyl thioester intermediate" evidence="6">
    <location>
        <position position="2004"/>
    </location>
</feature>
<feature type="compositionally biased region" description="Basic residues" evidence="7">
    <location>
        <begin position="195"/>
        <end position="223"/>
    </location>
</feature>
<reference evidence="9 10" key="1">
    <citation type="submission" date="2018-11" db="EMBL/GenBank/DDBJ databases">
        <title>Genome sequence of Saitozyma podzolica DSM 27192.</title>
        <authorList>
            <person name="Aliyu H."/>
            <person name="Gorte O."/>
            <person name="Ochsenreither K."/>
        </authorList>
    </citation>
    <scope>NUCLEOTIDE SEQUENCE [LARGE SCALE GENOMIC DNA]</scope>
    <source>
        <strain evidence="9 10">DSM 27192</strain>
    </source>
</reference>
<dbReference type="Gene3D" id="3.30.2410.10">
    <property type="entry name" value="Hect, E3 ligase catalytic domain"/>
    <property type="match status" value="1"/>
</dbReference>
<evidence type="ECO:0000256" key="7">
    <source>
        <dbReference type="SAM" id="MobiDB-lite"/>
    </source>
</evidence>
<dbReference type="SUPFAM" id="SSF56204">
    <property type="entry name" value="Hect, E3 ligase catalytic domain"/>
    <property type="match status" value="1"/>
</dbReference>
<dbReference type="STRING" id="1890683.A0A427YJ09"/>
<evidence type="ECO:0000256" key="6">
    <source>
        <dbReference type="PROSITE-ProRule" id="PRU00104"/>
    </source>
</evidence>
<keyword evidence="5 6" id="KW-0833">Ubl conjugation pathway</keyword>
<feature type="region of interest" description="Disordered" evidence="7">
    <location>
        <begin position="738"/>
        <end position="793"/>
    </location>
</feature>
<dbReference type="OrthoDB" id="423283at2759"/>
<evidence type="ECO:0000256" key="2">
    <source>
        <dbReference type="ARBA" id="ARBA00006331"/>
    </source>
</evidence>
<feature type="domain" description="HECT" evidence="8">
    <location>
        <begin position="1684"/>
        <end position="2037"/>
    </location>
</feature>
<feature type="compositionally biased region" description="Low complexity" evidence="7">
    <location>
        <begin position="1309"/>
        <end position="1342"/>
    </location>
</feature>
<dbReference type="InterPro" id="IPR045322">
    <property type="entry name" value="HECTD1/TRIP12-like"/>
</dbReference>
<evidence type="ECO:0000313" key="9">
    <source>
        <dbReference type="EMBL" id="RSH91053.1"/>
    </source>
</evidence>
<dbReference type="SMART" id="SM00119">
    <property type="entry name" value="HECTc"/>
    <property type="match status" value="1"/>
</dbReference>
<dbReference type="PROSITE" id="PS50237">
    <property type="entry name" value="HECT"/>
    <property type="match status" value="1"/>
</dbReference>
<dbReference type="Pfam" id="PF25579">
    <property type="entry name" value="TPR_TRIP12_N"/>
    <property type="match status" value="1"/>
</dbReference>